<dbReference type="EMBL" id="BAABME010018657">
    <property type="protein sequence ID" value="GAA0154583.1"/>
    <property type="molecule type" value="Genomic_DNA"/>
</dbReference>
<feature type="region of interest" description="Disordered" evidence="4">
    <location>
        <begin position="179"/>
        <end position="204"/>
    </location>
</feature>
<keyword evidence="6" id="KW-1185">Reference proteome</keyword>
<feature type="region of interest" description="Disordered" evidence="4">
    <location>
        <begin position="315"/>
        <end position="356"/>
    </location>
</feature>
<dbReference type="PROSITE" id="PS50985">
    <property type="entry name" value="GRAS"/>
    <property type="match status" value="1"/>
</dbReference>
<evidence type="ECO:0000313" key="6">
    <source>
        <dbReference type="Proteomes" id="UP001454036"/>
    </source>
</evidence>
<accession>A0AAV3PTG3</accession>
<dbReference type="Proteomes" id="UP001454036">
    <property type="component" value="Unassembled WGS sequence"/>
</dbReference>
<name>A0AAV3PTG3_LITER</name>
<protein>
    <submittedName>
        <fullName evidence="5">Uncharacterized protein</fullName>
    </submittedName>
</protein>
<evidence type="ECO:0000256" key="3">
    <source>
        <dbReference type="PROSITE-ProRule" id="PRU01191"/>
    </source>
</evidence>
<feature type="region of interest" description="Disordered" evidence="4">
    <location>
        <begin position="23"/>
        <end position="45"/>
    </location>
</feature>
<proteinExistence type="inferred from homology"/>
<evidence type="ECO:0000256" key="1">
    <source>
        <dbReference type="ARBA" id="ARBA00023015"/>
    </source>
</evidence>
<keyword evidence="1" id="KW-0805">Transcription regulation</keyword>
<dbReference type="Pfam" id="PF03514">
    <property type="entry name" value="GRAS"/>
    <property type="match status" value="1"/>
</dbReference>
<gene>
    <name evidence="5" type="ORF">LIER_37918</name>
</gene>
<feature type="region of interest" description="VHIID" evidence="3">
    <location>
        <begin position="438"/>
        <end position="503"/>
    </location>
</feature>
<feature type="region of interest" description="SAW" evidence="3">
    <location>
        <begin position="662"/>
        <end position="737"/>
    </location>
</feature>
<evidence type="ECO:0000256" key="2">
    <source>
        <dbReference type="ARBA" id="ARBA00023163"/>
    </source>
</evidence>
<evidence type="ECO:0000256" key="4">
    <source>
        <dbReference type="SAM" id="MobiDB-lite"/>
    </source>
</evidence>
<evidence type="ECO:0000313" key="5">
    <source>
        <dbReference type="EMBL" id="GAA0154583.1"/>
    </source>
</evidence>
<feature type="region of interest" description="Leucine repeat II (LRII)" evidence="3">
    <location>
        <begin position="519"/>
        <end position="551"/>
    </location>
</feature>
<comment type="caution">
    <text evidence="5">The sequence shown here is derived from an EMBL/GenBank/DDBJ whole genome shotgun (WGS) entry which is preliminary data.</text>
</comment>
<keyword evidence="2" id="KW-0804">Transcription</keyword>
<sequence>MAEKNMRGFDGAVNGDEGGSLFPFPSMIIQDDEDPLVNPTDAGSFSGKSIEYPNVLVPPSQSEDSDFNDSVLKYISDILMEEDGEKESFMFYESAALQAAEKSLYEVLQERPSPSPSHHQVPDNDQNDERQDENYADEFSIPEINDTITDEYTFPGWNVNGHEIEAEEHEPAGITAEKSVSQLSYSPSTSSSSSNTGIDEPMKSSDRMLTIPSMFSTSEIAMEFYKGVPSVQVVNTLLPSIRHVETRENILVDSSKVSEINAENYCTEISIDKSSRKNPHAEDVHLEEGRKNKQPAVFLKSTVGSETVYNELLDDGEGTESSHEKFQTKQSGNAPKACNPWPFRREKSRGKKKHTKRNDVDLRGLLMLCAQAVTADDIKTATEFLKQIREHSSPTGDGMQRLAHYFAEGLEARMSGIGNNIKVFASMPPSAGDMLRAYQLYLAACPFRRVSHFFSNKTIMDVSEKATRLHIIHFGILYGFQWPSLLQRLSSRPGGPPKLRITGIDVPLSGFKPAERVEETGRLLANYAEMYKIPFEFNGIAQNWETIKIEDLKLEEGEVLAVNCLYRMRILHDETVMESSPRVNNPRNIVLNLIRKTNPDVFILGVVNGAYNTPFFITRFREALFHFSSLFDMLESNIPRDIHERLVIEKYMFGRQAINVIACEGGQRTERPETYKQWQVRNMRAGFTPLPLAEEIKKTAIQHVKTSYPKDFLINEDGHWLVQGWRGRTLFALSTWKPAN</sequence>
<comment type="caution">
    <text evidence="3">Lacks conserved residue(s) required for the propagation of feature annotation.</text>
</comment>
<dbReference type="PANTHER" id="PTHR31636">
    <property type="entry name" value="OSJNBA0084A10.13 PROTEIN-RELATED"/>
    <property type="match status" value="1"/>
</dbReference>
<feature type="compositionally biased region" description="Low complexity" evidence="4">
    <location>
        <begin position="179"/>
        <end position="194"/>
    </location>
</feature>
<dbReference type="AlphaFoldDB" id="A0AAV3PTG3"/>
<organism evidence="5 6">
    <name type="scientific">Lithospermum erythrorhizon</name>
    <name type="common">Purple gromwell</name>
    <name type="synonym">Lithospermum officinale var. erythrorhizon</name>
    <dbReference type="NCBI Taxonomy" id="34254"/>
    <lineage>
        <taxon>Eukaryota</taxon>
        <taxon>Viridiplantae</taxon>
        <taxon>Streptophyta</taxon>
        <taxon>Embryophyta</taxon>
        <taxon>Tracheophyta</taxon>
        <taxon>Spermatophyta</taxon>
        <taxon>Magnoliopsida</taxon>
        <taxon>eudicotyledons</taxon>
        <taxon>Gunneridae</taxon>
        <taxon>Pentapetalae</taxon>
        <taxon>asterids</taxon>
        <taxon>lamiids</taxon>
        <taxon>Boraginales</taxon>
        <taxon>Boraginaceae</taxon>
        <taxon>Boraginoideae</taxon>
        <taxon>Lithospermeae</taxon>
        <taxon>Lithospermum</taxon>
    </lineage>
</organism>
<feature type="region of interest" description="Disordered" evidence="4">
    <location>
        <begin position="108"/>
        <end position="130"/>
    </location>
</feature>
<reference evidence="5 6" key="1">
    <citation type="submission" date="2024-01" db="EMBL/GenBank/DDBJ databases">
        <title>The complete chloroplast genome sequence of Lithospermum erythrorhizon: insights into the phylogenetic relationship among Boraginaceae species and the maternal lineages of purple gromwells.</title>
        <authorList>
            <person name="Okada T."/>
            <person name="Watanabe K."/>
        </authorList>
    </citation>
    <scope>NUCLEOTIDE SEQUENCE [LARGE SCALE GENOMIC DNA]</scope>
</reference>
<comment type="similarity">
    <text evidence="3">Belongs to the GRAS family.</text>
</comment>
<feature type="compositionally biased region" description="Basic residues" evidence="4">
    <location>
        <begin position="346"/>
        <end position="356"/>
    </location>
</feature>
<dbReference type="InterPro" id="IPR005202">
    <property type="entry name" value="TF_GRAS"/>
</dbReference>